<dbReference type="PROSITE" id="PS51450">
    <property type="entry name" value="LRR"/>
    <property type="match status" value="6"/>
</dbReference>
<comment type="similarity">
    <text evidence="4">Belongs to the protein kinase superfamily. TKL Ser/Thr protein kinase family. ROCO subfamily.</text>
</comment>
<protein>
    <recommendedName>
        <fullName evidence="6">Leucine-rich repeat and WD repeat-containing protein 1</fullName>
        <ecNumber evidence="5">2.7.11.1</ecNumber>
    </recommendedName>
    <alternativeName>
        <fullName evidence="20">Origin recognition complex-associated protein</fullName>
    </alternativeName>
</protein>
<dbReference type="SMART" id="SM00369">
    <property type="entry name" value="LRR_TYP"/>
    <property type="match status" value="9"/>
</dbReference>
<dbReference type="GO" id="GO:0004438">
    <property type="term" value="F:phosphatidylinositol-3-phosphate phosphatase activity"/>
    <property type="evidence" value="ECO:0007669"/>
    <property type="project" value="TreeGrafter"/>
</dbReference>
<evidence type="ECO:0000256" key="12">
    <source>
        <dbReference type="ARBA" id="ARBA00022737"/>
    </source>
</evidence>
<feature type="compositionally biased region" description="Low complexity" evidence="24">
    <location>
        <begin position="752"/>
        <end position="765"/>
    </location>
</feature>
<dbReference type="InterPro" id="IPR015943">
    <property type="entry name" value="WD40/YVTN_repeat-like_dom_sf"/>
</dbReference>
<dbReference type="Pfam" id="PF23598">
    <property type="entry name" value="LRR_14"/>
    <property type="match status" value="1"/>
</dbReference>
<evidence type="ECO:0000256" key="13">
    <source>
        <dbReference type="ARBA" id="ARBA00022741"/>
    </source>
</evidence>
<dbReference type="InterPro" id="IPR003591">
    <property type="entry name" value="Leu-rich_rpt_typical-subtyp"/>
</dbReference>
<dbReference type="Pfam" id="PF07714">
    <property type="entry name" value="PK_Tyr_Ser-Thr"/>
    <property type="match status" value="1"/>
</dbReference>
<keyword evidence="14" id="KW-0418">Kinase</keyword>
<dbReference type="SMART" id="SM00320">
    <property type="entry name" value="WD40"/>
    <property type="match status" value="5"/>
</dbReference>
<evidence type="ECO:0000256" key="22">
    <source>
        <dbReference type="ARBA" id="ARBA00048679"/>
    </source>
</evidence>
<feature type="region of interest" description="Disordered" evidence="24">
    <location>
        <begin position="2666"/>
        <end position="2692"/>
    </location>
</feature>
<dbReference type="PANTHER" id="PTHR10807">
    <property type="entry name" value="MYOTUBULARIN-RELATED"/>
    <property type="match status" value="1"/>
</dbReference>
<dbReference type="EMBL" id="LODT01000001">
    <property type="protein sequence ID" value="KYR02814.1"/>
    <property type="molecule type" value="Genomic_DNA"/>
</dbReference>
<feature type="region of interest" description="Disordered" evidence="24">
    <location>
        <begin position="2247"/>
        <end position="2288"/>
    </location>
</feature>
<dbReference type="InterPro" id="IPR011009">
    <property type="entry name" value="Kinase-like_dom_sf"/>
</dbReference>
<dbReference type="Proteomes" id="UP000076078">
    <property type="component" value="Unassembled WGS sequence"/>
</dbReference>
<keyword evidence="7" id="KW-0723">Serine/threonine-protein kinase</keyword>
<evidence type="ECO:0000256" key="4">
    <source>
        <dbReference type="ARBA" id="ARBA00008171"/>
    </source>
</evidence>
<dbReference type="GO" id="GO:0046856">
    <property type="term" value="P:phosphatidylinositol dephosphorylation"/>
    <property type="evidence" value="ECO:0007669"/>
    <property type="project" value="TreeGrafter"/>
</dbReference>
<evidence type="ECO:0000259" key="25">
    <source>
        <dbReference type="PROSITE" id="PS50011"/>
    </source>
</evidence>
<keyword evidence="17" id="KW-0779">Telomere</keyword>
<evidence type="ECO:0000256" key="2">
    <source>
        <dbReference type="ARBA" id="ARBA00004629"/>
    </source>
</evidence>
<feature type="region of interest" description="Disordered" evidence="24">
    <location>
        <begin position="675"/>
        <end position="730"/>
    </location>
</feature>
<dbReference type="PROSITE" id="PS00108">
    <property type="entry name" value="PROTEIN_KINASE_ST"/>
    <property type="match status" value="1"/>
</dbReference>
<evidence type="ECO:0000256" key="19">
    <source>
        <dbReference type="ARBA" id="ARBA00023328"/>
    </source>
</evidence>
<evidence type="ECO:0000256" key="10">
    <source>
        <dbReference type="ARBA" id="ARBA00022679"/>
    </source>
</evidence>
<dbReference type="InterPro" id="IPR001611">
    <property type="entry name" value="Leu-rich_rpt"/>
</dbReference>
<evidence type="ECO:0000256" key="21">
    <source>
        <dbReference type="ARBA" id="ARBA00047899"/>
    </source>
</evidence>
<dbReference type="InterPro" id="IPR032675">
    <property type="entry name" value="LRR_dom_sf"/>
</dbReference>
<dbReference type="PROSITE" id="PS51424">
    <property type="entry name" value="ROC"/>
    <property type="match status" value="1"/>
</dbReference>
<dbReference type="GO" id="GO:0000781">
    <property type="term" value="C:chromosome, telomeric region"/>
    <property type="evidence" value="ECO:0007669"/>
    <property type="project" value="UniProtKB-SubCell"/>
</dbReference>
<keyword evidence="18" id="KW-0342">GTP-binding</keyword>
<dbReference type="STRING" id="361077.A0A152A9C4"/>
<keyword evidence="16" id="KW-0067">ATP-binding</keyword>
<sequence length="2817" mass="317184">MEILNLTIEFHSPEGTINKKIVRVDHNTKIGEVMRLLLEKFGRSNDIDASLYQLYHNTNSNSNNINNNNMNAAVGSTSVIQLTDTNKTLSGYNIKNNDELVFKKRQKKSNPSQAKLSNKSSIFKTLFSMSTIEFKLGEEKTQSDILEVENQIEDPILLFKAIEYLSKHFSVGDHEEILSSFQYVGNESEYSEFLRTVQQNERDVDFSSYKNPVKLLCNFILNSLQVSFSQTSLTTLLKPSTPLESKASIFYDMHPKNRVILKHIMIFLANLTSGDATLLDTVASIIAPLVIGSQTPPMRSATIASGIDHYMLSGSGGIAGGSSTGTQNQLAESLGQHNPLPPQPTTPPLRNLSQEEIQFCKKVVIDLIQNIQIYLLFSPQRGVLQLPGETILFTTENIYCIDKCNYPPSSKAHLGELWVTNYRIIFVNSPNSSHSTIPHSTSSSLSSSSQLAFSTSSLSNSTHLPASMSSSSLSSYQMANYIGVSSSSLQYGGNLNTSNMTNVSSVPSNNSTTQNILSTFENTEIPITTIYRWKSIKSGPLFEAFKIYCKDFRCKVIGIPHQSAFKQKFKELLESVKTQSFEAFAFASKEHHLQPTENYSEQLLVQEYNRMGLSWDHWRLTQVNSAQEFPLCEAYPLQSVVPKSIIDNHLVISAYYRKSFRFPVLAWSHPVQRSSITRASPPDDTSTNSASSSNLLGMNPIASPSGILNNNSSSSSQTTSTNVSTPTTPRELYAQGHSQSFVRDNQGTPINSVKSQQSSSASLMSPNGGMVQVSSTFTSPTGPLSPRLQSSISFTQIGPEVNNCDIELLKGILDIKPSNMLIVFDAGQPSAYANTMIGCQIDFLRLPTLSDTKDSFNKLLHLHLSHPDKKWQEVIKFHWLQPMSNILLASINIATNVEQGRSVLIQSVSPDVDAQLSSLAQLLLDPYYRTIDGFKVLIEKEWICYGHPFSKRSNYRSVNKFDQVADGFSPIFMQFLNIVWQIWKEFPTSFQFNENYLITLCDNIYSGRFGTFLMNTVKERESSGVYTNTKSFWSYVDCNRERFMNAYFNKDSNSGLLKCSRHFQDTMWNEYFYRFCFKSSIANEQLEERIKSAMMTSGVSIIGESAGKIVPLDTLDCSNLRLFYLSLNSALYQFSATLKDLNLQKNNLNSIPLSLCELRHLEKLSLEENNLTSFPNETIKLFSQNLKNLQELNLANNQFTDLPQELSLFAKQLKILSLRKNPFINIPTVVVESLSSLENLDLSECEFSQVSAVPLSHHSLLNLKTLTLSNTNLTTLPKEIGEFQKLEQLYLDQMQLVALPPTFGQLTHMQELTLSNNQLTEFPMEITNLTQLRKLNLENNQISMLPNDISQLIHLTVLNLKQNRLESLPASIGQLHSLVELNLINNQLTQLRPTMGLLENLSLLKLDGNRLKTPPAEILAMGLKSILDYLKDLIKGSESCFKMKLMIVGQENVGKTTLIKTLKEKKKKPTLTQNISTDGISIDSWVFQGTFEELDENNKPVKRKQDVTLSIWDFAGQDIYYTTHQFFLSERSVYIIAWNIILAEEESRVEFWLQSITSRAKDVPIIIVGTHLDDSNRSVAKTLKKKIKDKYSTRFPNIKAIKLVSCVTGKGINSLRETLESIVVQQRNMGEALPRSYMLLENIVKEETKKRIIPTISWPEFIQLGQICTITDENELLRATMFLNQLGSLVYFPKETGLRQFVILDPQWITNMLSSIITTKHSYAKDGILYHKNFKQIWRPPLYPQNLHTHLLALLEKFEISYSLTNASGNTVSNFEDGISLIPSLLGDDRPSSFDSYWKPYNSNVDQFGRIYVLEFVPNGFFSRLMVRILNFARAEAKCYWKNGMILQRDQEQILLEMNNTKKTLSFTVRGSNSVMLSRDITETIQSLLDDSFNLISLIYVPCIHCIQLGSHHPYKFPIEVCENAAVKGIGFLKCQNLSLVRTDLLVPDLVMSNFTGEKIPYDQLQIEGLIGEGGAALVYRAKYKGKDVAVKRLKTVDGTSGSDQPTDINDITLSKAFNEFRRECWVMSNLEHPNIVQLRGLCLDPLCIVTEYLPQGNLYNFLHKEGCKFSWVFRLKVALDISSGMAFLHSSTPPIIHRDLKSPNILLASLDESSSTLAKVVDFGLSGLQHTITNRGVENPLWLAPEILSKNRDYSSSSDVYAFGVILWELLTCRDYFSEISFMTIVEEKVINGERPQIPEDCNPLYAQLIRDCWQQDPDLRPKFSQIEETILEIVETMFPDLYLSEPNNQKEKRKSLTSSLTKHKKRPSLSSEISDTDVSTYDTSTTNTTTTTTYVQTENIHTNNVQDINNNNNNGSIKNSNSLDTIVNSASNLETIMKQQISSGATSSTSLGHKEEEKDKSTLEILEEIQNMQTPSKRLLYMNHSNKRNSISIQPYYNEFNKELSPNEGTIQCLIQVGSCVWAGTGNGIISVWKTETGEKVKSFRAHPRRIHCLYSHMNTVWSGSADNTINIWNADTFSLMKTFSGNGPTCFTRVGHTIWAGSILNCINVYDIKKKIKHKSKIQLDTGPVECMLRKDQEVWVSLGHQLARIDINSLRVVQMINAHDKAIHAMIQVENTVWTCSSDGFIKVWSTSGQQLAKIQAHSSRIFTMVLVGDYVWSGSWDCSIKIWSIKDYQMVSENTVKHKDAISSFVYIDNSTTTTSQPIPISKKDSKKDKKDRAESIASTPPQFIDINNPNGHNLLSGKRQVWSGSFDSSICIWNLPHSNSYNYLEDLLSDSATITSSASMQDFTTTTTTTTTSSSVPNSSVLTSASFQPSYLNDLSPMPSPNGGGYSTLGRHARRTVSFVLDKFNKK</sequence>
<dbReference type="GO" id="GO:0006260">
    <property type="term" value="P:DNA replication"/>
    <property type="evidence" value="ECO:0007669"/>
    <property type="project" value="UniProtKB-KW"/>
</dbReference>
<dbReference type="InterPro" id="IPR020859">
    <property type="entry name" value="ROC"/>
</dbReference>
<evidence type="ECO:0000313" key="29">
    <source>
        <dbReference type="Proteomes" id="UP000076078"/>
    </source>
</evidence>
<evidence type="ECO:0000256" key="11">
    <source>
        <dbReference type="ARBA" id="ARBA00022705"/>
    </source>
</evidence>
<feature type="domain" description="Roc" evidence="27">
    <location>
        <begin position="1436"/>
        <end position="1626"/>
    </location>
</feature>
<dbReference type="GO" id="GO:0016020">
    <property type="term" value="C:membrane"/>
    <property type="evidence" value="ECO:0007669"/>
    <property type="project" value="TreeGrafter"/>
</dbReference>
<dbReference type="InterPro" id="IPR036388">
    <property type="entry name" value="WH-like_DNA-bd_sf"/>
</dbReference>
<evidence type="ECO:0000256" key="5">
    <source>
        <dbReference type="ARBA" id="ARBA00012513"/>
    </source>
</evidence>
<dbReference type="Gene3D" id="3.80.10.10">
    <property type="entry name" value="Ribonuclease Inhibitor"/>
    <property type="match status" value="1"/>
</dbReference>
<evidence type="ECO:0000256" key="9">
    <source>
        <dbReference type="ARBA" id="ARBA00022614"/>
    </source>
</evidence>
<dbReference type="InterPro" id="IPR008271">
    <property type="entry name" value="Ser/Thr_kinase_AS"/>
</dbReference>
<dbReference type="InterPro" id="IPR027417">
    <property type="entry name" value="P-loop_NTPase"/>
</dbReference>
<dbReference type="SUPFAM" id="SSF52058">
    <property type="entry name" value="L domain-like"/>
    <property type="match status" value="1"/>
</dbReference>
<evidence type="ECO:0000259" key="26">
    <source>
        <dbReference type="PROSITE" id="PS51339"/>
    </source>
</evidence>
<keyword evidence="29" id="KW-1185">Reference proteome</keyword>
<evidence type="ECO:0000256" key="1">
    <source>
        <dbReference type="ARBA" id="ARBA00004574"/>
    </source>
</evidence>
<dbReference type="PROSITE" id="PS51419">
    <property type="entry name" value="RAB"/>
    <property type="match status" value="1"/>
</dbReference>
<dbReference type="InterPro" id="IPR010569">
    <property type="entry name" value="Myotubularin-like_Pase_dom"/>
</dbReference>
<evidence type="ECO:0000256" key="8">
    <source>
        <dbReference type="ARBA" id="ARBA00022574"/>
    </source>
</evidence>
<dbReference type="NCBIfam" id="TIGR00231">
    <property type="entry name" value="small_GTP"/>
    <property type="match status" value="1"/>
</dbReference>
<dbReference type="FunCoup" id="A0A152A9C4">
    <property type="interactions" value="70"/>
</dbReference>
<comment type="catalytic activity">
    <reaction evidence="21">
        <text>L-threonyl-[protein] + ATP = O-phospho-L-threonyl-[protein] + ADP + H(+)</text>
        <dbReference type="Rhea" id="RHEA:46608"/>
        <dbReference type="Rhea" id="RHEA-COMP:11060"/>
        <dbReference type="Rhea" id="RHEA-COMP:11605"/>
        <dbReference type="ChEBI" id="CHEBI:15378"/>
        <dbReference type="ChEBI" id="CHEBI:30013"/>
        <dbReference type="ChEBI" id="CHEBI:30616"/>
        <dbReference type="ChEBI" id="CHEBI:61977"/>
        <dbReference type="ChEBI" id="CHEBI:456216"/>
        <dbReference type="EC" id="2.7.11.1"/>
    </reaction>
</comment>
<dbReference type="Gene3D" id="1.10.510.10">
    <property type="entry name" value="Transferase(Phosphotransferase) domain 1"/>
    <property type="match status" value="1"/>
</dbReference>
<dbReference type="EC" id="2.7.11.1" evidence="5"/>
<dbReference type="Pfam" id="PF00560">
    <property type="entry name" value="LRR_1"/>
    <property type="match status" value="1"/>
</dbReference>
<dbReference type="GO" id="GO:0000776">
    <property type="term" value="C:kinetochore"/>
    <property type="evidence" value="ECO:0007669"/>
    <property type="project" value="UniProtKB-KW"/>
</dbReference>
<dbReference type="InterPro" id="IPR057263">
    <property type="entry name" value="COR-B"/>
</dbReference>
<feature type="compositionally biased region" description="Polar residues" evidence="24">
    <location>
        <begin position="742"/>
        <end position="751"/>
    </location>
</feature>
<dbReference type="SUPFAM" id="SSF56112">
    <property type="entry name" value="Protein kinase-like (PK-like)"/>
    <property type="match status" value="1"/>
</dbReference>
<dbReference type="InterPro" id="IPR029021">
    <property type="entry name" value="Prot-tyrosine_phosphatase-like"/>
</dbReference>
<comment type="caution">
    <text evidence="28">The sequence shown here is derived from an EMBL/GenBank/DDBJ whole genome shotgun (WGS) entry which is preliminary data.</text>
</comment>
<dbReference type="PRINTS" id="PR00449">
    <property type="entry name" value="RASTRNSFRMNG"/>
</dbReference>
<evidence type="ECO:0000256" key="16">
    <source>
        <dbReference type="ARBA" id="ARBA00022840"/>
    </source>
</evidence>
<dbReference type="SUPFAM" id="SSF50998">
    <property type="entry name" value="Quinoprotein alcohol dehydrogenase-like"/>
    <property type="match status" value="1"/>
</dbReference>
<keyword evidence="15" id="KW-0995">Kinetochore</keyword>
<dbReference type="Gene3D" id="2.130.10.10">
    <property type="entry name" value="YVTN repeat-like/Quinoprotein amine dehydrogenase"/>
    <property type="match status" value="2"/>
</dbReference>
<evidence type="ECO:0000256" key="18">
    <source>
        <dbReference type="ARBA" id="ARBA00023134"/>
    </source>
</evidence>
<dbReference type="SMART" id="SM00220">
    <property type="entry name" value="S_TKc"/>
    <property type="match status" value="1"/>
</dbReference>
<feature type="compositionally biased region" description="Low complexity" evidence="24">
    <location>
        <begin position="703"/>
        <end position="729"/>
    </location>
</feature>
<dbReference type="GO" id="GO:0005524">
    <property type="term" value="F:ATP binding"/>
    <property type="evidence" value="ECO:0007669"/>
    <property type="project" value="UniProtKB-KW"/>
</dbReference>
<dbReference type="InterPro" id="IPR001680">
    <property type="entry name" value="WD40_rpt"/>
</dbReference>
<dbReference type="SMART" id="SM00364">
    <property type="entry name" value="LRR_BAC"/>
    <property type="match status" value="7"/>
</dbReference>
<name>A0A152A9C4_TIELA</name>
<dbReference type="GO" id="GO:0005829">
    <property type="term" value="C:cytosol"/>
    <property type="evidence" value="ECO:0007669"/>
    <property type="project" value="UniProtKB-ARBA"/>
</dbReference>
<dbReference type="PROSITE" id="PS50011">
    <property type="entry name" value="PROTEIN_KINASE_DOM"/>
    <property type="match status" value="1"/>
</dbReference>
<dbReference type="Pfam" id="PF25497">
    <property type="entry name" value="COR-B"/>
    <property type="match status" value="1"/>
</dbReference>
<dbReference type="PROSITE" id="PS00678">
    <property type="entry name" value="WD_REPEATS_1"/>
    <property type="match status" value="1"/>
</dbReference>
<keyword evidence="10" id="KW-0808">Transferase</keyword>
<feature type="repeat" description="WD" evidence="23">
    <location>
        <begin position="2603"/>
        <end position="2642"/>
    </location>
</feature>
<evidence type="ECO:0000256" key="20">
    <source>
        <dbReference type="ARBA" id="ARBA00033046"/>
    </source>
</evidence>
<evidence type="ECO:0000256" key="24">
    <source>
        <dbReference type="SAM" id="MobiDB-lite"/>
    </source>
</evidence>
<dbReference type="GO" id="GO:0005525">
    <property type="term" value="F:GTP binding"/>
    <property type="evidence" value="ECO:0007669"/>
    <property type="project" value="UniProtKB-KW"/>
</dbReference>
<evidence type="ECO:0000256" key="15">
    <source>
        <dbReference type="ARBA" id="ARBA00022838"/>
    </source>
</evidence>
<dbReference type="InterPro" id="IPR055414">
    <property type="entry name" value="LRR_R13L4/SHOC2-like"/>
</dbReference>
<dbReference type="OrthoDB" id="10252328at2759"/>
<dbReference type="Gene3D" id="3.30.200.20">
    <property type="entry name" value="Phosphorylase Kinase, domain 1"/>
    <property type="match status" value="1"/>
</dbReference>
<dbReference type="InterPro" id="IPR032171">
    <property type="entry name" value="COR-A"/>
</dbReference>
<evidence type="ECO:0000256" key="3">
    <source>
        <dbReference type="ARBA" id="ARBA00007545"/>
    </source>
</evidence>
<dbReference type="InterPro" id="IPR005225">
    <property type="entry name" value="Small_GTP-bd"/>
</dbReference>
<dbReference type="InterPro" id="IPR011047">
    <property type="entry name" value="Quinoprotein_ADH-like_sf"/>
</dbReference>
<keyword evidence="8 23" id="KW-0853">WD repeat</keyword>
<feature type="region of interest" description="Disordered" evidence="24">
    <location>
        <begin position="321"/>
        <end position="345"/>
    </location>
</feature>
<feature type="compositionally biased region" description="Low complexity" evidence="24">
    <location>
        <begin position="2278"/>
        <end position="2288"/>
    </location>
</feature>
<dbReference type="SUPFAM" id="SSF52799">
    <property type="entry name" value="(Phosphotyrosine protein) phosphatases II"/>
    <property type="match status" value="1"/>
</dbReference>
<dbReference type="Gene3D" id="3.30.70.1390">
    <property type="entry name" value="ROC domain from the Parkinson's disease-associated leucine-rich repeat kinase 2"/>
    <property type="match status" value="1"/>
</dbReference>
<keyword evidence="13" id="KW-0547">Nucleotide-binding</keyword>
<evidence type="ECO:0000256" key="17">
    <source>
        <dbReference type="ARBA" id="ARBA00022895"/>
    </source>
</evidence>
<reference evidence="28 29" key="1">
    <citation type="submission" date="2015-12" db="EMBL/GenBank/DDBJ databases">
        <title>Dictyostelia acquired genes for synthesis and detection of signals that induce cell-type specialization by lateral gene transfer from prokaryotes.</title>
        <authorList>
            <person name="Gloeckner G."/>
            <person name="Schaap P."/>
        </authorList>
    </citation>
    <scope>NUCLEOTIDE SEQUENCE [LARGE SCALE GENOMIC DNA]</scope>
    <source>
        <strain evidence="28 29">TK</strain>
    </source>
</reference>
<comment type="subcellular location">
    <subcellularLocation>
        <location evidence="2">Chromosome</location>
        <location evidence="2">Centromere</location>
        <location evidence="2">Kinetochore</location>
    </subcellularLocation>
    <subcellularLocation>
        <location evidence="1">Chromosome</location>
        <location evidence="1">Telomere</location>
    </subcellularLocation>
</comment>
<dbReference type="Pfam" id="PF08477">
    <property type="entry name" value="Roc"/>
    <property type="match status" value="1"/>
</dbReference>
<dbReference type="Pfam" id="PF16095">
    <property type="entry name" value="COR-A"/>
    <property type="match status" value="1"/>
</dbReference>
<gene>
    <name evidence="28" type="ORF">DLAC_00280</name>
</gene>
<dbReference type="InParanoid" id="A0A152A9C4"/>
<feature type="compositionally biased region" description="Basic and acidic residues" evidence="24">
    <location>
        <begin position="2671"/>
        <end position="2684"/>
    </location>
</feature>
<feature type="region of interest" description="Disordered" evidence="24">
    <location>
        <begin position="742"/>
        <end position="768"/>
    </location>
</feature>
<dbReference type="PANTHER" id="PTHR10807:SF113">
    <property type="entry name" value="SERINE_THREONINE-PROTEIN KINASE PATS1-RELATED"/>
    <property type="match status" value="1"/>
</dbReference>
<feature type="domain" description="Myotubularin phosphatase" evidence="26">
    <location>
        <begin position="598"/>
        <end position="1072"/>
    </location>
</feature>
<dbReference type="PROSITE" id="PS50082">
    <property type="entry name" value="WD_REPEATS_2"/>
    <property type="match status" value="2"/>
</dbReference>
<evidence type="ECO:0000256" key="14">
    <source>
        <dbReference type="ARBA" id="ARBA00022777"/>
    </source>
</evidence>
<dbReference type="Pfam" id="PF00400">
    <property type="entry name" value="WD40"/>
    <property type="match status" value="2"/>
</dbReference>
<dbReference type="SUPFAM" id="SSF52540">
    <property type="entry name" value="P-loop containing nucleoside triphosphate hydrolases"/>
    <property type="match status" value="1"/>
</dbReference>
<comment type="similarity">
    <text evidence="3">Belongs to the LRWD1 family.</text>
</comment>
<dbReference type="Pfam" id="PF06602">
    <property type="entry name" value="Myotub-related"/>
    <property type="match status" value="1"/>
</dbReference>
<dbReference type="Gene3D" id="1.10.10.2200">
    <property type="match status" value="1"/>
</dbReference>
<feature type="compositionally biased region" description="Basic residues" evidence="24">
    <location>
        <begin position="2253"/>
        <end position="2269"/>
    </location>
</feature>
<dbReference type="InterPro" id="IPR030564">
    <property type="entry name" value="Myotubularin"/>
</dbReference>
<dbReference type="Gene3D" id="3.40.50.300">
    <property type="entry name" value="P-loop containing nucleotide triphosphate hydrolases"/>
    <property type="match status" value="1"/>
</dbReference>
<dbReference type="InterPro" id="IPR019775">
    <property type="entry name" value="WD40_repeat_CS"/>
</dbReference>
<evidence type="ECO:0000256" key="23">
    <source>
        <dbReference type="PROSITE-ProRule" id="PRU00221"/>
    </source>
</evidence>
<keyword evidence="9" id="KW-0433">Leucine-rich repeat</keyword>
<dbReference type="GO" id="GO:0004674">
    <property type="term" value="F:protein serine/threonine kinase activity"/>
    <property type="evidence" value="ECO:0007669"/>
    <property type="project" value="UniProtKB-KW"/>
</dbReference>
<comment type="catalytic activity">
    <reaction evidence="22">
        <text>L-seryl-[protein] + ATP = O-phospho-L-seryl-[protein] + ADP + H(+)</text>
        <dbReference type="Rhea" id="RHEA:17989"/>
        <dbReference type="Rhea" id="RHEA-COMP:9863"/>
        <dbReference type="Rhea" id="RHEA-COMP:11604"/>
        <dbReference type="ChEBI" id="CHEBI:15378"/>
        <dbReference type="ChEBI" id="CHEBI:29999"/>
        <dbReference type="ChEBI" id="CHEBI:30616"/>
        <dbReference type="ChEBI" id="CHEBI:83421"/>
        <dbReference type="ChEBI" id="CHEBI:456216"/>
        <dbReference type="EC" id="2.7.11.1"/>
    </reaction>
</comment>
<keyword evidence="11" id="KW-0235">DNA replication</keyword>
<accession>A0A152A9C4</accession>
<organism evidence="28 29">
    <name type="scientific">Tieghemostelium lacteum</name>
    <name type="common">Slime mold</name>
    <name type="synonym">Dictyostelium lacteum</name>
    <dbReference type="NCBI Taxonomy" id="361077"/>
    <lineage>
        <taxon>Eukaryota</taxon>
        <taxon>Amoebozoa</taxon>
        <taxon>Evosea</taxon>
        <taxon>Eumycetozoa</taxon>
        <taxon>Dictyostelia</taxon>
        <taxon>Dictyosteliales</taxon>
        <taxon>Raperosteliaceae</taxon>
        <taxon>Tieghemostelium</taxon>
    </lineage>
</organism>
<evidence type="ECO:0000259" key="27">
    <source>
        <dbReference type="PROSITE" id="PS51424"/>
    </source>
</evidence>
<feature type="repeat" description="WD" evidence="23">
    <location>
        <begin position="2446"/>
        <end position="2485"/>
    </location>
</feature>
<feature type="compositionally biased region" description="Low complexity" evidence="24">
    <location>
        <begin position="680"/>
        <end position="696"/>
    </location>
</feature>
<dbReference type="OMA" id="CKDFRCK"/>
<evidence type="ECO:0000256" key="7">
    <source>
        <dbReference type="ARBA" id="ARBA00022527"/>
    </source>
</evidence>
<dbReference type="Gene3D" id="1.10.10.10">
    <property type="entry name" value="Winged helix-like DNA-binding domain superfamily/Winged helix DNA-binding domain"/>
    <property type="match status" value="1"/>
</dbReference>
<dbReference type="InterPro" id="IPR000719">
    <property type="entry name" value="Prot_kinase_dom"/>
</dbReference>
<keyword evidence="17" id="KW-0158">Chromosome</keyword>
<evidence type="ECO:0000313" key="28">
    <source>
        <dbReference type="EMBL" id="KYR02814.1"/>
    </source>
</evidence>
<dbReference type="InterPro" id="IPR001245">
    <property type="entry name" value="Ser-Thr/Tyr_kinase_cat_dom"/>
</dbReference>
<keyword evidence="12" id="KW-0677">Repeat</keyword>
<keyword evidence="19" id="KW-0137">Centromere</keyword>
<evidence type="ECO:0000256" key="6">
    <source>
        <dbReference type="ARBA" id="ARBA00015536"/>
    </source>
</evidence>
<dbReference type="PRINTS" id="PR00109">
    <property type="entry name" value="TYRKINASE"/>
</dbReference>
<dbReference type="PROSITE" id="PS51339">
    <property type="entry name" value="PPASE_MYOTUBULARIN"/>
    <property type="match status" value="1"/>
</dbReference>
<proteinExistence type="inferred from homology"/>
<dbReference type="Gene3D" id="3.30.310.200">
    <property type="match status" value="1"/>
</dbReference>
<dbReference type="CDD" id="cd13999">
    <property type="entry name" value="STKc_MAP3K-like"/>
    <property type="match status" value="1"/>
</dbReference>
<feature type="domain" description="Protein kinase" evidence="25">
    <location>
        <begin position="1965"/>
        <end position="2240"/>
    </location>
</feature>